<dbReference type="InterPro" id="IPR006311">
    <property type="entry name" value="TAT_signal"/>
</dbReference>
<name>A0A917U7L2_9ACTN</name>
<evidence type="ECO:0000313" key="6">
    <source>
        <dbReference type="Proteomes" id="UP000608890"/>
    </source>
</evidence>
<dbReference type="PANTHER" id="PTHR35333">
    <property type="entry name" value="BETA-LACTAMASE"/>
    <property type="match status" value="1"/>
</dbReference>
<organism evidence="5 6">
    <name type="scientific">Micromonospora sonchi</name>
    <dbReference type="NCBI Taxonomy" id="1763543"/>
    <lineage>
        <taxon>Bacteria</taxon>
        <taxon>Bacillati</taxon>
        <taxon>Actinomycetota</taxon>
        <taxon>Actinomycetes</taxon>
        <taxon>Micromonosporales</taxon>
        <taxon>Micromonosporaceae</taxon>
        <taxon>Micromonospora</taxon>
    </lineage>
</organism>
<dbReference type="Gene3D" id="3.40.710.10">
    <property type="entry name" value="DD-peptidase/beta-lactamase superfamily"/>
    <property type="match status" value="1"/>
</dbReference>
<feature type="chain" id="PRO_5036837361" description="Beta-lactamase" evidence="3">
    <location>
        <begin position="30"/>
        <end position="339"/>
    </location>
</feature>
<accession>A0A917U7L2</accession>
<dbReference type="GO" id="GO:0030655">
    <property type="term" value="P:beta-lactam antibiotic catabolic process"/>
    <property type="evidence" value="ECO:0007669"/>
    <property type="project" value="InterPro"/>
</dbReference>
<dbReference type="PROSITE" id="PS51318">
    <property type="entry name" value="TAT"/>
    <property type="match status" value="1"/>
</dbReference>
<dbReference type="GO" id="GO:0046677">
    <property type="term" value="P:response to antibiotic"/>
    <property type="evidence" value="ECO:0007669"/>
    <property type="project" value="InterPro"/>
</dbReference>
<dbReference type="InterPro" id="IPR045155">
    <property type="entry name" value="Beta-lactam_cat"/>
</dbReference>
<dbReference type="InterPro" id="IPR000871">
    <property type="entry name" value="Beta-lactam_class-A"/>
</dbReference>
<gene>
    <name evidence="5" type="ORF">GCM10011608_57000</name>
</gene>
<dbReference type="PANTHER" id="PTHR35333:SF4">
    <property type="entry name" value="SLR0121 PROTEIN"/>
    <property type="match status" value="1"/>
</dbReference>
<evidence type="ECO:0000256" key="2">
    <source>
        <dbReference type="ARBA" id="ARBA00030171"/>
    </source>
</evidence>
<dbReference type="Pfam" id="PF13354">
    <property type="entry name" value="Beta-lactamase2"/>
    <property type="match status" value="1"/>
</dbReference>
<evidence type="ECO:0000256" key="3">
    <source>
        <dbReference type="SAM" id="SignalP"/>
    </source>
</evidence>
<evidence type="ECO:0000256" key="1">
    <source>
        <dbReference type="ARBA" id="ARBA00018879"/>
    </source>
</evidence>
<evidence type="ECO:0000313" key="5">
    <source>
        <dbReference type="EMBL" id="GGM64255.1"/>
    </source>
</evidence>
<dbReference type="Proteomes" id="UP000608890">
    <property type="component" value="Unassembled WGS sequence"/>
</dbReference>
<reference evidence="5" key="1">
    <citation type="journal article" date="2014" name="Int. J. Syst. Evol. Microbiol.">
        <title>Complete genome sequence of Corynebacterium casei LMG S-19264T (=DSM 44701T), isolated from a smear-ripened cheese.</title>
        <authorList>
            <consortium name="US DOE Joint Genome Institute (JGI-PGF)"/>
            <person name="Walter F."/>
            <person name="Albersmeier A."/>
            <person name="Kalinowski J."/>
            <person name="Ruckert C."/>
        </authorList>
    </citation>
    <scope>NUCLEOTIDE SEQUENCE</scope>
    <source>
        <strain evidence="5">CGMCC 4.7312</strain>
    </source>
</reference>
<evidence type="ECO:0000259" key="4">
    <source>
        <dbReference type="Pfam" id="PF13354"/>
    </source>
</evidence>
<keyword evidence="3" id="KW-0732">Signal</keyword>
<dbReference type="InterPro" id="IPR012338">
    <property type="entry name" value="Beta-lactam/transpept-like"/>
</dbReference>
<dbReference type="RefSeq" id="WP_189049846.1">
    <property type="nucleotide sequence ID" value="NZ_BMNB01000042.1"/>
</dbReference>
<feature type="domain" description="Beta-lactamase class A catalytic" evidence="4">
    <location>
        <begin position="83"/>
        <end position="283"/>
    </location>
</feature>
<dbReference type="EMBL" id="BMNB01000042">
    <property type="protein sequence ID" value="GGM64255.1"/>
    <property type="molecule type" value="Genomic_DNA"/>
</dbReference>
<keyword evidence="5" id="KW-0378">Hydrolase</keyword>
<proteinExistence type="predicted"/>
<dbReference type="SUPFAM" id="SSF56601">
    <property type="entry name" value="beta-lactamase/transpeptidase-like"/>
    <property type="match status" value="1"/>
</dbReference>
<feature type="signal peptide" evidence="3">
    <location>
        <begin position="1"/>
        <end position="29"/>
    </location>
</feature>
<comment type="caution">
    <text evidence="5">The sequence shown here is derived from an EMBL/GenBank/DDBJ whole genome shotgun (WGS) entry which is preliminary data.</text>
</comment>
<protein>
    <recommendedName>
        <fullName evidence="1">Beta-lactamase</fullName>
    </recommendedName>
    <alternativeName>
        <fullName evidence="2">Penicillinase</fullName>
    </alternativeName>
</protein>
<dbReference type="AlphaFoldDB" id="A0A917U7L2"/>
<sequence>MPKQMSRRAAIGIGAATAALVAAPRGASAAPGAPAPEIGAGTAEDLIRRTYQREKTRAGGVWHSHVAMVGAAGALRTVVADDADRVTHGYSVQKVAVAIAVMDKIDRGELRLDQRLDLTADIILGGSGIYFLQTVWGDEVTVANFLTALLLVSDNTAVRMCGRVVPALEINQILAAKGFTHTRVEPVANPNRFFLGVTTARETHDLLWRLANKTLLSARSSDFLLGILRWINGYHDGVRRDMSSAERSRVATKYGADYDSRGAARHEAGIVFDATGAPALTYAFFADTLGDLDNYGGTHPAVRAHAALGRVMFDAVGPVTNRAARARHSVQQFHPVNGG</sequence>
<dbReference type="GO" id="GO:0008800">
    <property type="term" value="F:beta-lactamase activity"/>
    <property type="evidence" value="ECO:0007669"/>
    <property type="project" value="InterPro"/>
</dbReference>
<keyword evidence="6" id="KW-1185">Reference proteome</keyword>
<reference evidence="5" key="2">
    <citation type="submission" date="2020-09" db="EMBL/GenBank/DDBJ databases">
        <authorList>
            <person name="Sun Q."/>
            <person name="Zhou Y."/>
        </authorList>
    </citation>
    <scope>NUCLEOTIDE SEQUENCE</scope>
    <source>
        <strain evidence="5">CGMCC 4.7312</strain>
    </source>
</reference>